<evidence type="ECO:0000256" key="4">
    <source>
        <dbReference type="ARBA" id="ARBA00022617"/>
    </source>
</evidence>
<dbReference type="GO" id="GO:0016020">
    <property type="term" value="C:membrane"/>
    <property type="evidence" value="ECO:0007669"/>
    <property type="project" value="UniProtKB-SubCell"/>
</dbReference>
<dbReference type="PANTHER" id="PTHR46300:SF7">
    <property type="entry name" value="P450, PUTATIVE (EUROFUNG)-RELATED"/>
    <property type="match status" value="1"/>
</dbReference>
<dbReference type="PRINTS" id="PR00463">
    <property type="entry name" value="EP450I"/>
</dbReference>
<dbReference type="Pfam" id="PF00067">
    <property type="entry name" value="p450"/>
    <property type="match status" value="2"/>
</dbReference>
<name>M5C5P1_THACB</name>
<dbReference type="GO" id="GO:0016705">
    <property type="term" value="F:oxidoreductase activity, acting on paired donors, with incorporation or reduction of molecular oxygen"/>
    <property type="evidence" value="ECO:0007669"/>
    <property type="project" value="InterPro"/>
</dbReference>
<reference evidence="9 10" key="1">
    <citation type="journal article" date="2013" name="J. Biotechnol.">
        <title>Establishment and interpretation of the genome sequence of the phytopathogenic fungus Rhizoctonia solani AG1-IB isolate 7/3/14.</title>
        <authorList>
            <person name="Wibberg D.W."/>
            <person name="Jelonek L.J."/>
            <person name="Rupp O.R."/>
            <person name="Hennig M.H."/>
            <person name="Eikmeyer F.E."/>
            <person name="Goesmann A.G."/>
            <person name="Hartmann A.H."/>
            <person name="Borriss R.B."/>
            <person name="Grosch R.G."/>
            <person name="Puehler A.P."/>
            <person name="Schlueter A.S."/>
        </authorList>
    </citation>
    <scope>NUCLEOTIDE SEQUENCE [LARGE SCALE GENOMIC DNA]</scope>
    <source>
        <strain evidence="10">AG1-IB / isolate 7/3/14</strain>
    </source>
</reference>
<dbReference type="InterPro" id="IPR001128">
    <property type="entry name" value="Cyt_P450"/>
</dbReference>
<dbReference type="InterPro" id="IPR050364">
    <property type="entry name" value="Cytochrome_P450_fung"/>
</dbReference>
<evidence type="ECO:0000256" key="5">
    <source>
        <dbReference type="ARBA" id="ARBA00022723"/>
    </source>
</evidence>
<evidence type="ECO:0000256" key="8">
    <source>
        <dbReference type="ARBA" id="ARBA00023033"/>
    </source>
</evidence>
<dbReference type="EMBL" id="CAOJ01013061">
    <property type="protein sequence ID" value="CCO34415.1"/>
    <property type="molecule type" value="Genomic_DNA"/>
</dbReference>
<keyword evidence="4" id="KW-0349">Heme</keyword>
<keyword evidence="8" id="KW-0503">Monooxygenase</keyword>
<comment type="cofactor">
    <cofactor evidence="1">
        <name>heme</name>
        <dbReference type="ChEBI" id="CHEBI:30413"/>
    </cofactor>
</comment>
<proteinExistence type="inferred from homology"/>
<comment type="pathway">
    <text evidence="2">Secondary metabolite biosynthesis.</text>
</comment>
<sequence length="249" mass="27990">MVGSTLLSVVYGYEVTTSDDKLVEVVETAVAGFSQAAMISNYYVNVIPWLQYIPEWLPGTEWKRKANLWRSQTEDMLNVPSEWTRSQMATGNAPPSMLTNLLAKCTGDETPEEIDAIRWATGTLFAAGTDTSAATILVFIMAMAMHPEIQSKAQAEIDSVLQGTRLPEMNDRESMPYMVFPTFPPKTTAIKDTLYHRGRLSACFFSISNIWAMNNDERAYSSPEQFDPDRFLDPSVPEPPTFGFGRRYR</sequence>
<dbReference type="EC" id="1.14.-.-" evidence="9"/>
<dbReference type="GO" id="GO:0004497">
    <property type="term" value="F:monooxygenase activity"/>
    <property type="evidence" value="ECO:0007669"/>
    <property type="project" value="UniProtKB-KW"/>
</dbReference>
<evidence type="ECO:0000256" key="7">
    <source>
        <dbReference type="ARBA" id="ARBA00023004"/>
    </source>
</evidence>
<comment type="similarity">
    <text evidence="3">Belongs to the cytochrome P450 family.</text>
</comment>
<comment type="caution">
    <text evidence="9">The sequence shown here is derived from an EMBL/GenBank/DDBJ whole genome shotgun (WGS) entry which is preliminary data.</text>
</comment>
<dbReference type="Gene3D" id="1.10.630.10">
    <property type="entry name" value="Cytochrome P450"/>
    <property type="match status" value="1"/>
</dbReference>
<evidence type="ECO:0000256" key="1">
    <source>
        <dbReference type="ARBA" id="ARBA00001971"/>
    </source>
</evidence>
<evidence type="ECO:0000313" key="9">
    <source>
        <dbReference type="EMBL" id="CCO34415.1"/>
    </source>
</evidence>
<dbReference type="PANTHER" id="PTHR46300">
    <property type="entry name" value="P450, PUTATIVE (EUROFUNG)-RELATED-RELATED"/>
    <property type="match status" value="1"/>
</dbReference>
<dbReference type="HOGENOM" id="CLU_001570_2_0_1"/>
<dbReference type="GO" id="GO:0020037">
    <property type="term" value="F:heme binding"/>
    <property type="evidence" value="ECO:0007669"/>
    <property type="project" value="InterPro"/>
</dbReference>
<dbReference type="SUPFAM" id="SSF48264">
    <property type="entry name" value="Cytochrome P450"/>
    <property type="match status" value="1"/>
</dbReference>
<evidence type="ECO:0000313" key="10">
    <source>
        <dbReference type="Proteomes" id="UP000012065"/>
    </source>
</evidence>
<organism evidence="9 10">
    <name type="scientific">Thanatephorus cucumeris (strain AG1-IB / isolate 7/3/14)</name>
    <name type="common">Lettuce bottom rot fungus</name>
    <name type="synonym">Rhizoctonia solani</name>
    <dbReference type="NCBI Taxonomy" id="1108050"/>
    <lineage>
        <taxon>Eukaryota</taxon>
        <taxon>Fungi</taxon>
        <taxon>Dikarya</taxon>
        <taxon>Basidiomycota</taxon>
        <taxon>Agaricomycotina</taxon>
        <taxon>Agaricomycetes</taxon>
        <taxon>Cantharellales</taxon>
        <taxon>Ceratobasidiaceae</taxon>
        <taxon>Rhizoctonia</taxon>
        <taxon>Rhizoctonia solani AG-1</taxon>
    </lineage>
</organism>
<evidence type="ECO:0000256" key="6">
    <source>
        <dbReference type="ARBA" id="ARBA00023002"/>
    </source>
</evidence>
<evidence type="ECO:0000256" key="3">
    <source>
        <dbReference type="ARBA" id="ARBA00010617"/>
    </source>
</evidence>
<evidence type="ECO:0000256" key="2">
    <source>
        <dbReference type="ARBA" id="ARBA00005179"/>
    </source>
</evidence>
<dbReference type="InterPro" id="IPR002401">
    <property type="entry name" value="Cyt_P450_E_grp-I"/>
</dbReference>
<dbReference type="AlphaFoldDB" id="M5C5P1"/>
<dbReference type="InterPro" id="IPR036396">
    <property type="entry name" value="Cyt_P450_sf"/>
</dbReference>
<keyword evidence="6 9" id="KW-0560">Oxidoreductase</keyword>
<keyword evidence="5" id="KW-0479">Metal-binding</keyword>
<accession>M5C5P1</accession>
<gene>
    <name evidence="9" type="ORF">BN14_08513</name>
</gene>
<dbReference type="GO" id="GO:0005506">
    <property type="term" value="F:iron ion binding"/>
    <property type="evidence" value="ECO:0007669"/>
    <property type="project" value="InterPro"/>
</dbReference>
<keyword evidence="7" id="KW-0408">Iron</keyword>
<dbReference type="Proteomes" id="UP000012065">
    <property type="component" value="Unassembled WGS sequence"/>
</dbReference>
<protein>
    <submittedName>
        <fullName evidence="9">O-methylsterigmatocystin oxidoreductase Short=OMST oxidoreductase</fullName>
        <ecNumber evidence="9">1.14.-.-</ecNumber>
    </submittedName>
</protein>